<sequence length="92" mass="9737">PSSSPAQSPAPTHLTNVKNIRPGLNSLPIMPHFSRSFVSGQGESPGAVWCLSGCLCVVVSGDVRYPLLGQTLQYSPQIRPPLLQAPPMVSSQ</sequence>
<feature type="non-terminal residue" evidence="1">
    <location>
        <position position="1"/>
    </location>
</feature>
<keyword evidence="2" id="KW-1185">Reference proteome</keyword>
<name>A0ABD0QHD1_CIRMR</name>
<accession>A0ABD0QHD1</accession>
<feature type="non-terminal residue" evidence="1">
    <location>
        <position position="92"/>
    </location>
</feature>
<evidence type="ECO:0000313" key="2">
    <source>
        <dbReference type="Proteomes" id="UP001529510"/>
    </source>
</evidence>
<comment type="caution">
    <text evidence="1">The sequence shown here is derived from an EMBL/GenBank/DDBJ whole genome shotgun (WGS) entry which is preliminary data.</text>
</comment>
<dbReference type="EMBL" id="JAMKFB020000009">
    <property type="protein sequence ID" value="KAL0185118.1"/>
    <property type="molecule type" value="Genomic_DNA"/>
</dbReference>
<dbReference type="AlphaFoldDB" id="A0ABD0QHD1"/>
<proteinExistence type="predicted"/>
<reference evidence="1 2" key="1">
    <citation type="submission" date="2024-05" db="EMBL/GenBank/DDBJ databases">
        <title>Genome sequencing and assembly of Indian major carp, Cirrhinus mrigala (Hamilton, 1822).</title>
        <authorList>
            <person name="Mohindra V."/>
            <person name="Chowdhury L.M."/>
            <person name="Lal K."/>
            <person name="Jena J.K."/>
        </authorList>
    </citation>
    <scope>NUCLEOTIDE SEQUENCE [LARGE SCALE GENOMIC DNA]</scope>
    <source>
        <strain evidence="1">CM1030</strain>
        <tissue evidence="1">Blood</tissue>
    </source>
</reference>
<dbReference type="Proteomes" id="UP001529510">
    <property type="component" value="Unassembled WGS sequence"/>
</dbReference>
<evidence type="ECO:0000313" key="1">
    <source>
        <dbReference type="EMBL" id="KAL0185118.1"/>
    </source>
</evidence>
<gene>
    <name evidence="1" type="ORF">M9458_020814</name>
</gene>
<protein>
    <submittedName>
        <fullName evidence="1">Uncharacterized protein</fullName>
    </submittedName>
</protein>
<organism evidence="1 2">
    <name type="scientific">Cirrhinus mrigala</name>
    <name type="common">Mrigala</name>
    <dbReference type="NCBI Taxonomy" id="683832"/>
    <lineage>
        <taxon>Eukaryota</taxon>
        <taxon>Metazoa</taxon>
        <taxon>Chordata</taxon>
        <taxon>Craniata</taxon>
        <taxon>Vertebrata</taxon>
        <taxon>Euteleostomi</taxon>
        <taxon>Actinopterygii</taxon>
        <taxon>Neopterygii</taxon>
        <taxon>Teleostei</taxon>
        <taxon>Ostariophysi</taxon>
        <taxon>Cypriniformes</taxon>
        <taxon>Cyprinidae</taxon>
        <taxon>Labeoninae</taxon>
        <taxon>Labeonini</taxon>
        <taxon>Cirrhinus</taxon>
    </lineage>
</organism>